<dbReference type="GO" id="GO:0016651">
    <property type="term" value="F:oxidoreductase activity, acting on NAD(P)H"/>
    <property type="evidence" value="ECO:0007669"/>
    <property type="project" value="InterPro"/>
</dbReference>
<dbReference type="Gene3D" id="3.90.180.10">
    <property type="entry name" value="Medium-chain alcohol dehydrogenases, catalytic domain"/>
    <property type="match status" value="1"/>
</dbReference>
<dbReference type="SMART" id="SM00829">
    <property type="entry name" value="PKS_ER"/>
    <property type="match status" value="1"/>
</dbReference>
<dbReference type="InterPro" id="IPR011032">
    <property type="entry name" value="GroES-like_sf"/>
</dbReference>
<evidence type="ECO:0000313" key="2">
    <source>
        <dbReference type="EMBL" id="WWC90093.1"/>
    </source>
</evidence>
<name>A0AAX4JZ05_9TREE</name>
<feature type="domain" description="Enoyl reductase (ER)" evidence="1">
    <location>
        <begin position="14"/>
        <end position="360"/>
    </location>
</feature>
<dbReference type="Gene3D" id="3.40.50.720">
    <property type="entry name" value="NAD(P)-binding Rossmann-like Domain"/>
    <property type="match status" value="1"/>
</dbReference>
<dbReference type="EMBL" id="CP144103">
    <property type="protein sequence ID" value="WWC90093.1"/>
    <property type="molecule type" value="Genomic_DNA"/>
</dbReference>
<evidence type="ECO:0000259" key="1">
    <source>
        <dbReference type="SMART" id="SM00829"/>
    </source>
</evidence>
<dbReference type="PANTHER" id="PTHR45348">
    <property type="entry name" value="HYPOTHETICAL OXIDOREDUCTASE (EUROFUNG)"/>
    <property type="match status" value="1"/>
</dbReference>
<dbReference type="InterPro" id="IPR013154">
    <property type="entry name" value="ADH-like_N"/>
</dbReference>
<sequence length="365" mass="40240">MSAQIPQTMKAIVQQEKENWISVQEVPVPTLEDNEVLIKVLYAAQNPTDWKHAEWISEPGVINGCDFSGEVVKLGNNLKVDLKVGDKIAGTTHGGIYKDRGSYAEYARIESDLCFKIPDSLKPEEAATFGVAWVTACQALLSSQGNAFPPEKVPEGSWYIIYGASSSVGSFAITLAKSLGYKVIGVASKHSFELIKSYGVDETLDYNDPEEEIVKKAKEITNGEGVALALDTISKPETWKLTVKLMSKKAKQLNVILSPPSKEDNDKYAPGITIKSTLMYTLFGKKFNFNPRGGSEKPNYIPANLEDRKFGEKVFEKTPEFIEKYGIKPNPIQVRQGGLTDVDAGFKEMKEGKVSGKKLVYKIAQ</sequence>
<dbReference type="Proteomes" id="UP001355207">
    <property type="component" value="Chromosome 6"/>
</dbReference>
<dbReference type="Pfam" id="PF08240">
    <property type="entry name" value="ADH_N"/>
    <property type="match status" value="1"/>
</dbReference>
<dbReference type="AlphaFoldDB" id="A0AAX4JZ05"/>
<evidence type="ECO:0000313" key="3">
    <source>
        <dbReference type="Proteomes" id="UP001355207"/>
    </source>
</evidence>
<dbReference type="GeneID" id="91095696"/>
<dbReference type="InterPro" id="IPR036291">
    <property type="entry name" value="NAD(P)-bd_dom_sf"/>
</dbReference>
<dbReference type="SUPFAM" id="SSF50129">
    <property type="entry name" value="GroES-like"/>
    <property type="match status" value="1"/>
</dbReference>
<organism evidence="2 3">
    <name type="scientific">Kwoniella dendrophila CBS 6074</name>
    <dbReference type="NCBI Taxonomy" id="1295534"/>
    <lineage>
        <taxon>Eukaryota</taxon>
        <taxon>Fungi</taxon>
        <taxon>Dikarya</taxon>
        <taxon>Basidiomycota</taxon>
        <taxon>Agaricomycotina</taxon>
        <taxon>Tremellomycetes</taxon>
        <taxon>Tremellales</taxon>
        <taxon>Cryptococcaceae</taxon>
        <taxon>Kwoniella</taxon>
    </lineage>
</organism>
<keyword evidence="3" id="KW-1185">Reference proteome</keyword>
<dbReference type="InterPro" id="IPR047122">
    <property type="entry name" value="Trans-enoyl_RdTase-like"/>
</dbReference>
<gene>
    <name evidence="2" type="ORF">L201_005026</name>
</gene>
<proteinExistence type="predicted"/>
<dbReference type="Pfam" id="PF00107">
    <property type="entry name" value="ADH_zinc_N"/>
    <property type="match status" value="1"/>
</dbReference>
<dbReference type="InterPro" id="IPR013149">
    <property type="entry name" value="ADH-like_C"/>
</dbReference>
<reference evidence="2 3" key="1">
    <citation type="submission" date="2024-01" db="EMBL/GenBank/DDBJ databases">
        <title>Comparative genomics of Cryptococcus and Kwoniella reveals pathogenesis evolution and contrasting modes of karyotype evolution via chromosome fusion or intercentromeric recombination.</title>
        <authorList>
            <person name="Coelho M.A."/>
            <person name="David-Palma M."/>
            <person name="Shea T."/>
            <person name="Bowers K."/>
            <person name="McGinley-Smith S."/>
            <person name="Mohammad A.W."/>
            <person name="Gnirke A."/>
            <person name="Yurkov A.M."/>
            <person name="Nowrousian M."/>
            <person name="Sun S."/>
            <person name="Cuomo C.A."/>
            <person name="Heitman J."/>
        </authorList>
    </citation>
    <scope>NUCLEOTIDE SEQUENCE [LARGE SCALE GENOMIC DNA]</scope>
    <source>
        <strain evidence="2 3">CBS 6074</strain>
    </source>
</reference>
<protein>
    <recommendedName>
        <fullName evidence="1">Enoyl reductase (ER) domain-containing protein</fullName>
    </recommendedName>
</protein>
<accession>A0AAX4JZ05</accession>
<dbReference type="InterPro" id="IPR020843">
    <property type="entry name" value="ER"/>
</dbReference>
<dbReference type="PANTHER" id="PTHR45348:SF7">
    <property type="entry name" value="ZINC BINDING OXIDOREDUCTASE, PUTATIVE-RELATED"/>
    <property type="match status" value="1"/>
</dbReference>
<dbReference type="RefSeq" id="XP_066076856.1">
    <property type="nucleotide sequence ID" value="XM_066220759.1"/>
</dbReference>
<dbReference type="CDD" id="cd08249">
    <property type="entry name" value="enoyl_reductase_like"/>
    <property type="match status" value="1"/>
</dbReference>
<dbReference type="SUPFAM" id="SSF51735">
    <property type="entry name" value="NAD(P)-binding Rossmann-fold domains"/>
    <property type="match status" value="1"/>
</dbReference>